<dbReference type="InterPro" id="IPR025714">
    <property type="entry name" value="Methyltranfer_dom"/>
</dbReference>
<dbReference type="SUPFAM" id="SSF53335">
    <property type="entry name" value="S-adenosyl-L-methionine-dependent methyltransferases"/>
    <property type="match status" value="1"/>
</dbReference>
<dbReference type="GO" id="GO:0008168">
    <property type="term" value="F:methyltransferase activity"/>
    <property type="evidence" value="ECO:0007669"/>
    <property type="project" value="UniProtKB-KW"/>
</dbReference>
<dbReference type="EMBL" id="FNDU01000019">
    <property type="protein sequence ID" value="SDJ03319.1"/>
    <property type="molecule type" value="Genomic_DNA"/>
</dbReference>
<reference evidence="2 3" key="1">
    <citation type="submission" date="2016-10" db="EMBL/GenBank/DDBJ databases">
        <authorList>
            <person name="de Groot N.N."/>
        </authorList>
    </citation>
    <scope>NUCLEOTIDE SEQUENCE [LARGE SCALE GENOMIC DNA]</scope>
    <source>
        <strain evidence="3">P4B,CCM 7963,CECT 7998,DSM 25260,IBRC-M 10614,KCTC 13821</strain>
    </source>
</reference>
<dbReference type="PANTHER" id="PTHR43861">
    <property type="entry name" value="TRANS-ACONITATE 2-METHYLTRANSFERASE-RELATED"/>
    <property type="match status" value="1"/>
</dbReference>
<dbReference type="CDD" id="cd02440">
    <property type="entry name" value="AdoMet_MTases"/>
    <property type="match status" value="1"/>
</dbReference>
<dbReference type="AlphaFoldDB" id="A0A1G8QET4"/>
<dbReference type="InterPro" id="IPR029063">
    <property type="entry name" value="SAM-dependent_MTases_sf"/>
</dbReference>
<sequence length="210" mass="23989">MLKDIEERIFPKEMKPSNGMLLEHLARYYFALPYAKGEVLDIACGSGYGAQMIAKAKKKEIKKIIGVDIEPNAIHYANQNYYHPLLTFRIGDVLDSNLKEKIGTFDTVISFETLEHVPNDKEFLKRLYSLLKPGGTLVVSTPFGQGRGKPCNSLYHYHQLTEHEFITLFTDNEECFEDVQFFYQQGVSVENIKRSGVRYPQGIAVCKKIV</sequence>
<keyword evidence="2" id="KW-0808">Transferase</keyword>
<dbReference type="Proteomes" id="UP000199017">
    <property type="component" value="Unassembled WGS sequence"/>
</dbReference>
<feature type="domain" description="Methyltransferase" evidence="1">
    <location>
        <begin position="38"/>
        <end position="170"/>
    </location>
</feature>
<evidence type="ECO:0000259" key="1">
    <source>
        <dbReference type="Pfam" id="PF13847"/>
    </source>
</evidence>
<dbReference type="GO" id="GO:0032259">
    <property type="term" value="P:methylation"/>
    <property type="evidence" value="ECO:0007669"/>
    <property type="project" value="UniProtKB-KW"/>
</dbReference>
<evidence type="ECO:0000313" key="3">
    <source>
        <dbReference type="Proteomes" id="UP000199017"/>
    </source>
</evidence>
<dbReference type="RefSeq" id="WP_245917907.1">
    <property type="nucleotide sequence ID" value="NZ_FNDU01000019.1"/>
</dbReference>
<evidence type="ECO:0000313" key="2">
    <source>
        <dbReference type="EMBL" id="SDJ03319.1"/>
    </source>
</evidence>
<organism evidence="2 3">
    <name type="scientific">Alteribacillus bidgolensis</name>
    <dbReference type="NCBI Taxonomy" id="930129"/>
    <lineage>
        <taxon>Bacteria</taxon>
        <taxon>Bacillati</taxon>
        <taxon>Bacillota</taxon>
        <taxon>Bacilli</taxon>
        <taxon>Bacillales</taxon>
        <taxon>Bacillaceae</taxon>
        <taxon>Alteribacillus</taxon>
    </lineage>
</organism>
<keyword evidence="3" id="KW-1185">Reference proteome</keyword>
<accession>A0A1G8QET4</accession>
<keyword evidence="2" id="KW-0489">Methyltransferase</keyword>
<dbReference type="Gene3D" id="3.40.50.150">
    <property type="entry name" value="Vaccinia Virus protein VP39"/>
    <property type="match status" value="1"/>
</dbReference>
<dbReference type="Pfam" id="PF13847">
    <property type="entry name" value="Methyltransf_31"/>
    <property type="match status" value="1"/>
</dbReference>
<protein>
    <submittedName>
        <fullName evidence="2">Methyltransferase domain-containing protein</fullName>
    </submittedName>
</protein>
<gene>
    <name evidence="2" type="ORF">SAMN05216352_11953</name>
</gene>
<proteinExistence type="predicted"/>
<name>A0A1G8QET4_9BACI</name>
<dbReference type="STRING" id="930129.SAMN05216352_11953"/>